<evidence type="ECO:0000256" key="10">
    <source>
        <dbReference type="ARBA" id="ARBA00023146"/>
    </source>
</evidence>
<sequence>MMKTNEIRSKFLEYFENKSHKIVSSASLIPEKDPTLMFTSAGMVQFKDFFAAKSTDNLPYTRAVSSQKCLRAGGKDSDLENVGRTPRHHTYFEMLGNFSFGDYFKEEAIKWSYEFIVKKLKIDADRLWASVYKDDDEAFEIWEKYLPEERIVRLGEKDNYWGPPGETGPCGPCSELHYDLGKDMGCGKEDCKPGCDCDRFLEIWNLVFTQFHMDREGNLTLLEKKNIDTGMGLERIASVLQGVTNNYYIDIFRELIEDAEKILNVKYKKKNEEHFHIIADHVRAITFAISDGVIPSNDGRGYVIRRILRRALRQAKILGFSKPFLYKLSQTVVKQFKHVYPKLKEAQQHTQNLIKMEEESFLKTLGKGLDILEGKISDINEKNKKEIDGETAFKLYDTYGFPLELTIEIAQEKGIKVDKKGFEKEMEKQRKRGKESWKGSKEDKRYNYLFENKIPETKFLGYDKNEAKAKLLYVKERESNLEMIFDRSPFYGEAGGQIGDKGKIYSEDFEFSVNDTQKVNNIIVHIGNVQKGDFSIEKTYSLKVDKKRRKAIARNHTATHLLHKVLKEILGEHVNQSGSLVADDRLRFDFTHFAKVKNEELLDIERRINEKIIENLKVSTEKKDIKKAKKEGATALFSERYDKEVRVVSTENFSKELCGGTHVSYTGEIGFFKITDESSLAAGVRRIEAVTGMGAFEKIKKYDNILIQLNLLFKSETKDLVEKAKKILEENKNKQKQIEKLKMKKATNSVKELLENKINVNGIEIVKDHVDLEDANVIRELAQKVKDRAKNNTAIVLIGSSSNKSIGIVMLTDDLTENYHAGKIANRIANKLNGGGGGRPDMAQFGGSRTDNIDEIIENLNNFID</sequence>
<dbReference type="GO" id="GO:0005829">
    <property type="term" value="C:cytosol"/>
    <property type="evidence" value="ECO:0007669"/>
    <property type="project" value="TreeGrafter"/>
</dbReference>
<accession>A0A5D0MFX0</accession>
<name>A0A5D0MFX0_9BACT</name>
<dbReference type="InterPro" id="IPR012947">
    <property type="entry name" value="tRNA_SAD"/>
</dbReference>
<dbReference type="InterPro" id="IPR018163">
    <property type="entry name" value="Thr/Ala-tRNA-synth_IIc_edit"/>
</dbReference>
<evidence type="ECO:0000256" key="8">
    <source>
        <dbReference type="ARBA" id="ARBA00022884"/>
    </source>
</evidence>
<dbReference type="FunFam" id="3.30.980.10:FF:000004">
    <property type="entry name" value="Alanine--tRNA ligase, cytoplasmic"/>
    <property type="match status" value="1"/>
</dbReference>
<dbReference type="GO" id="GO:0000049">
    <property type="term" value="F:tRNA binding"/>
    <property type="evidence" value="ECO:0007669"/>
    <property type="project" value="UniProtKB-KW"/>
</dbReference>
<evidence type="ECO:0000256" key="4">
    <source>
        <dbReference type="ARBA" id="ARBA00022723"/>
    </source>
</evidence>
<dbReference type="Gene3D" id="3.30.980.10">
    <property type="entry name" value="Threonyl-trna Synthetase, Chain A, domain 2"/>
    <property type="match status" value="1"/>
</dbReference>
<keyword evidence="6 11" id="KW-0862">Zinc</keyword>
<comment type="similarity">
    <text evidence="1 11">Belongs to the class-II aminoacyl-tRNA synthetase family.</text>
</comment>
<dbReference type="SMART" id="SM00863">
    <property type="entry name" value="tRNA_SAD"/>
    <property type="match status" value="1"/>
</dbReference>
<reference evidence="14" key="1">
    <citation type="submission" date="2019-08" db="EMBL/GenBank/DDBJ databases">
        <title>Genomic characterization of a novel candidate phylum (ARYD3) from a high temperature, high salinity tertiary oil reservoir in north central Oklahoma, USA.</title>
        <authorList>
            <person name="Youssef N.H."/>
            <person name="Yadav A."/>
            <person name="Elshahed M.S."/>
        </authorList>
    </citation>
    <scope>NUCLEOTIDE SEQUENCE [LARGE SCALE GENOMIC DNA]</scope>
    <source>
        <strain evidence="14">ARYD3</strain>
    </source>
</reference>
<dbReference type="Pfam" id="PF01411">
    <property type="entry name" value="tRNA-synt_2c"/>
    <property type="match status" value="1"/>
</dbReference>
<dbReference type="SUPFAM" id="SSF50447">
    <property type="entry name" value="Translation proteins"/>
    <property type="match status" value="1"/>
</dbReference>
<organism evidence="14 15">
    <name type="scientific">Candidatus Mcinerneyibacterium aminivorans</name>
    <dbReference type="NCBI Taxonomy" id="2703815"/>
    <lineage>
        <taxon>Bacteria</taxon>
        <taxon>Candidatus Macinerneyibacteriota</taxon>
        <taxon>Candidatus Mcinerneyibacteria</taxon>
        <taxon>Candidatus Mcinerneyibacteriales</taxon>
        <taxon>Candidatus Mcinerneyibacteriaceae</taxon>
        <taxon>Candidatus Mcinerneyibacterium</taxon>
    </lineage>
</organism>
<evidence type="ECO:0000313" key="14">
    <source>
        <dbReference type="EMBL" id="TYB30371.1"/>
    </source>
</evidence>
<dbReference type="InterPro" id="IPR009000">
    <property type="entry name" value="Transl_B-barrel_sf"/>
</dbReference>
<dbReference type="GO" id="GO:0004813">
    <property type="term" value="F:alanine-tRNA ligase activity"/>
    <property type="evidence" value="ECO:0007669"/>
    <property type="project" value="UniProtKB-UniRule"/>
</dbReference>
<keyword evidence="10 11" id="KW-0030">Aminoacyl-tRNA synthetase</keyword>
<dbReference type="InterPro" id="IPR003156">
    <property type="entry name" value="DHHA1_dom"/>
</dbReference>
<feature type="binding site" evidence="11">
    <location>
        <position position="556"/>
    </location>
    <ligand>
        <name>Zn(2+)</name>
        <dbReference type="ChEBI" id="CHEBI:29105"/>
    </ligand>
</feature>
<evidence type="ECO:0000256" key="1">
    <source>
        <dbReference type="ARBA" id="ARBA00008226"/>
    </source>
</evidence>
<comment type="subcellular location">
    <subcellularLocation>
        <location evidence="11">Cytoplasm</location>
    </subcellularLocation>
</comment>
<keyword evidence="8 11" id="KW-0694">RNA-binding</keyword>
<keyword evidence="15" id="KW-1185">Reference proteome</keyword>
<dbReference type="Gene3D" id="2.40.30.130">
    <property type="match status" value="1"/>
</dbReference>
<evidence type="ECO:0000256" key="3">
    <source>
        <dbReference type="ARBA" id="ARBA00022598"/>
    </source>
</evidence>
<dbReference type="PANTHER" id="PTHR11777:SF9">
    <property type="entry name" value="ALANINE--TRNA LIGASE, CYTOPLASMIC"/>
    <property type="match status" value="1"/>
</dbReference>
<dbReference type="Proteomes" id="UP000324143">
    <property type="component" value="Unassembled WGS sequence"/>
</dbReference>
<dbReference type="NCBIfam" id="TIGR00344">
    <property type="entry name" value="alaS"/>
    <property type="match status" value="1"/>
</dbReference>
<feature type="domain" description="Alanyl-transfer RNA synthetases family profile" evidence="13">
    <location>
        <begin position="2"/>
        <end position="701"/>
    </location>
</feature>
<dbReference type="Gene3D" id="3.30.930.10">
    <property type="entry name" value="Bira Bifunctional Protein, Domain 2"/>
    <property type="match status" value="1"/>
</dbReference>
<dbReference type="Gene3D" id="3.30.54.20">
    <property type="match status" value="1"/>
</dbReference>
<comment type="caution">
    <text evidence="14">The sequence shown here is derived from an EMBL/GenBank/DDBJ whole genome shotgun (WGS) entry which is preliminary data.</text>
</comment>
<keyword evidence="12" id="KW-0175">Coiled coil</keyword>
<dbReference type="Pfam" id="PF02272">
    <property type="entry name" value="DHHA1"/>
    <property type="match status" value="1"/>
</dbReference>
<evidence type="ECO:0000256" key="5">
    <source>
        <dbReference type="ARBA" id="ARBA00022741"/>
    </source>
</evidence>
<dbReference type="SUPFAM" id="SSF101353">
    <property type="entry name" value="Putative anticodon-binding domain of alanyl-tRNA synthetase (AlaRS)"/>
    <property type="match status" value="1"/>
</dbReference>
<evidence type="ECO:0000256" key="9">
    <source>
        <dbReference type="ARBA" id="ARBA00022917"/>
    </source>
</evidence>
<proteinExistence type="inferred from homology"/>
<dbReference type="Gene3D" id="3.10.310.40">
    <property type="match status" value="1"/>
</dbReference>
<dbReference type="FunFam" id="3.30.54.20:FF:000001">
    <property type="entry name" value="Alanine--tRNA ligase"/>
    <property type="match status" value="1"/>
</dbReference>
<dbReference type="GO" id="GO:0008270">
    <property type="term" value="F:zinc ion binding"/>
    <property type="evidence" value="ECO:0007669"/>
    <property type="project" value="UniProtKB-UniRule"/>
</dbReference>
<keyword evidence="11" id="KW-0963">Cytoplasm</keyword>
<dbReference type="GO" id="GO:0002161">
    <property type="term" value="F:aminoacyl-tRNA deacylase activity"/>
    <property type="evidence" value="ECO:0007669"/>
    <property type="project" value="TreeGrafter"/>
</dbReference>
<feature type="coiled-coil region" evidence="12">
    <location>
        <begin position="714"/>
        <end position="792"/>
    </location>
</feature>
<dbReference type="PRINTS" id="PR00980">
    <property type="entry name" value="TRNASYNTHALA"/>
</dbReference>
<dbReference type="Gene3D" id="6.10.250.550">
    <property type="match status" value="1"/>
</dbReference>
<dbReference type="CDD" id="cd00673">
    <property type="entry name" value="AlaRS_core"/>
    <property type="match status" value="1"/>
</dbReference>
<dbReference type="InterPro" id="IPR023033">
    <property type="entry name" value="Ala_tRNA_ligase_euk/bac"/>
</dbReference>
<evidence type="ECO:0000256" key="7">
    <source>
        <dbReference type="ARBA" id="ARBA00022840"/>
    </source>
</evidence>
<dbReference type="PROSITE" id="PS50860">
    <property type="entry name" value="AA_TRNA_LIGASE_II_ALA"/>
    <property type="match status" value="1"/>
</dbReference>
<keyword evidence="3 11" id="KW-0436">Ligase</keyword>
<evidence type="ECO:0000256" key="2">
    <source>
        <dbReference type="ARBA" id="ARBA00022555"/>
    </source>
</evidence>
<dbReference type="InterPro" id="IPR050058">
    <property type="entry name" value="Ala-tRNA_ligase"/>
</dbReference>
<comment type="catalytic activity">
    <reaction evidence="11">
        <text>tRNA(Ala) + L-alanine + ATP = L-alanyl-tRNA(Ala) + AMP + diphosphate</text>
        <dbReference type="Rhea" id="RHEA:12540"/>
        <dbReference type="Rhea" id="RHEA-COMP:9657"/>
        <dbReference type="Rhea" id="RHEA-COMP:9923"/>
        <dbReference type="ChEBI" id="CHEBI:30616"/>
        <dbReference type="ChEBI" id="CHEBI:33019"/>
        <dbReference type="ChEBI" id="CHEBI:57972"/>
        <dbReference type="ChEBI" id="CHEBI:78442"/>
        <dbReference type="ChEBI" id="CHEBI:78497"/>
        <dbReference type="ChEBI" id="CHEBI:456215"/>
        <dbReference type="EC" id="6.1.1.7"/>
    </reaction>
</comment>
<feature type="binding site" evidence="11">
    <location>
        <position position="560"/>
    </location>
    <ligand>
        <name>Zn(2+)</name>
        <dbReference type="ChEBI" id="CHEBI:29105"/>
    </ligand>
</feature>
<dbReference type="FunFam" id="3.10.310.40:FF:000001">
    <property type="entry name" value="Alanine--tRNA ligase"/>
    <property type="match status" value="1"/>
</dbReference>
<keyword evidence="7 11" id="KW-0067">ATP-binding</keyword>
<keyword evidence="4 11" id="KW-0479">Metal-binding</keyword>
<dbReference type="InterPro" id="IPR018162">
    <property type="entry name" value="Ala-tRNA-ligase_IIc_anticod-bd"/>
</dbReference>
<keyword evidence="9 11" id="KW-0648">Protein biosynthesis</keyword>
<dbReference type="InterPro" id="IPR002318">
    <property type="entry name" value="Ala-tRNA-lgiase_IIc"/>
</dbReference>
<feature type="binding site" evidence="11">
    <location>
        <position position="658"/>
    </location>
    <ligand>
        <name>Zn(2+)</name>
        <dbReference type="ChEBI" id="CHEBI:29105"/>
    </ligand>
</feature>
<gene>
    <name evidence="11 14" type="primary">alaS</name>
    <name evidence="14" type="ORF">FXF47_09545</name>
</gene>
<dbReference type="EMBL" id="VSIX01000139">
    <property type="protein sequence ID" value="TYB30371.1"/>
    <property type="molecule type" value="Genomic_DNA"/>
</dbReference>
<feature type="binding site" evidence="11">
    <location>
        <position position="662"/>
    </location>
    <ligand>
        <name>Zn(2+)</name>
        <dbReference type="ChEBI" id="CHEBI:29105"/>
    </ligand>
</feature>
<comment type="domain">
    <text evidence="11">Consists of three domains; the N-terminal catalytic domain, the editing domain and the C-terminal C-Ala domain. The editing domain removes incorrectly charged amino acids, while the C-Ala domain, along with tRNA(Ala), serves as a bridge to cooperatively bring together the editing and aminoacylation centers thus stimulating deacylation of misacylated tRNAs.</text>
</comment>
<dbReference type="FunFam" id="3.30.930.10:FF:000004">
    <property type="entry name" value="Alanine--tRNA ligase"/>
    <property type="match status" value="1"/>
</dbReference>
<dbReference type="InterPro" id="IPR018165">
    <property type="entry name" value="Ala-tRNA-synth_IIc_core"/>
</dbReference>
<protein>
    <recommendedName>
        <fullName evidence="11">Alanine--tRNA ligase</fullName>
        <ecNumber evidence="11">6.1.1.7</ecNumber>
    </recommendedName>
    <alternativeName>
        <fullName evidence="11">Alanyl-tRNA synthetase</fullName>
        <shortName evidence="11">AlaRS</shortName>
    </alternativeName>
</protein>
<comment type="function">
    <text evidence="11">Catalyzes the attachment of alanine to tRNA(Ala) in a two-step reaction: alanine is first activated by ATP to form Ala-AMP and then transferred to the acceptor end of tRNA(Ala). Also edits incorrectly charged Ser-tRNA(Ala) and Gly-tRNA(Ala) via its editing domain.</text>
</comment>
<keyword evidence="2 11" id="KW-0820">tRNA-binding</keyword>
<dbReference type="EC" id="6.1.1.7" evidence="11"/>
<evidence type="ECO:0000256" key="11">
    <source>
        <dbReference type="HAMAP-Rule" id="MF_00036"/>
    </source>
</evidence>
<dbReference type="SUPFAM" id="SSF55186">
    <property type="entry name" value="ThrRS/AlaRS common domain"/>
    <property type="match status" value="1"/>
</dbReference>
<dbReference type="Pfam" id="PF07973">
    <property type="entry name" value="tRNA_SAD"/>
    <property type="match status" value="1"/>
</dbReference>
<dbReference type="HAMAP" id="MF_00036_B">
    <property type="entry name" value="Ala_tRNA_synth_B"/>
    <property type="match status" value="1"/>
</dbReference>
<evidence type="ECO:0000259" key="13">
    <source>
        <dbReference type="PROSITE" id="PS50860"/>
    </source>
</evidence>
<comment type="cofactor">
    <cofactor evidence="11">
        <name>Zn(2+)</name>
        <dbReference type="ChEBI" id="CHEBI:29105"/>
    </cofactor>
    <text evidence="11">Binds 1 zinc ion per subunit.</text>
</comment>
<dbReference type="GO" id="GO:0006419">
    <property type="term" value="P:alanyl-tRNA aminoacylation"/>
    <property type="evidence" value="ECO:0007669"/>
    <property type="project" value="UniProtKB-UniRule"/>
</dbReference>
<evidence type="ECO:0000313" key="15">
    <source>
        <dbReference type="Proteomes" id="UP000324143"/>
    </source>
</evidence>
<dbReference type="InterPro" id="IPR018164">
    <property type="entry name" value="Ala-tRNA-synth_IIc_N"/>
</dbReference>
<dbReference type="InterPro" id="IPR045864">
    <property type="entry name" value="aa-tRNA-synth_II/BPL/LPL"/>
</dbReference>
<dbReference type="GO" id="GO:0005524">
    <property type="term" value="F:ATP binding"/>
    <property type="evidence" value="ECO:0007669"/>
    <property type="project" value="UniProtKB-UniRule"/>
</dbReference>
<evidence type="ECO:0000256" key="6">
    <source>
        <dbReference type="ARBA" id="ARBA00022833"/>
    </source>
</evidence>
<keyword evidence="5 11" id="KW-0547">Nucleotide-binding</keyword>
<dbReference type="AlphaFoldDB" id="A0A5D0MFX0"/>
<dbReference type="PANTHER" id="PTHR11777">
    <property type="entry name" value="ALANYL-TRNA SYNTHETASE"/>
    <property type="match status" value="1"/>
</dbReference>
<dbReference type="SUPFAM" id="SSF55681">
    <property type="entry name" value="Class II aaRS and biotin synthetases"/>
    <property type="match status" value="1"/>
</dbReference>
<evidence type="ECO:0000256" key="12">
    <source>
        <dbReference type="SAM" id="Coils"/>
    </source>
</evidence>